<organism evidence="1">
    <name type="scientific">Sesamum radiatum</name>
    <name type="common">Black benniseed</name>
    <dbReference type="NCBI Taxonomy" id="300843"/>
    <lineage>
        <taxon>Eukaryota</taxon>
        <taxon>Viridiplantae</taxon>
        <taxon>Streptophyta</taxon>
        <taxon>Embryophyta</taxon>
        <taxon>Tracheophyta</taxon>
        <taxon>Spermatophyta</taxon>
        <taxon>Magnoliopsida</taxon>
        <taxon>eudicotyledons</taxon>
        <taxon>Gunneridae</taxon>
        <taxon>Pentapetalae</taxon>
        <taxon>asterids</taxon>
        <taxon>lamiids</taxon>
        <taxon>Lamiales</taxon>
        <taxon>Pedaliaceae</taxon>
        <taxon>Sesamum</taxon>
    </lineage>
</organism>
<dbReference type="EMBL" id="JACGWJ010000002">
    <property type="protein sequence ID" value="KAL0437266.1"/>
    <property type="molecule type" value="Genomic_DNA"/>
</dbReference>
<protein>
    <submittedName>
        <fullName evidence="1">Transcriptional corepressor LEUNIG</fullName>
    </submittedName>
</protein>
<comment type="caution">
    <text evidence="1">The sequence shown here is derived from an EMBL/GenBank/DDBJ whole genome shotgun (WGS) entry which is preliminary data.</text>
</comment>
<reference evidence="1" key="2">
    <citation type="journal article" date="2024" name="Plant">
        <title>Genomic evolution and insights into agronomic trait innovations of Sesamum species.</title>
        <authorList>
            <person name="Miao H."/>
            <person name="Wang L."/>
            <person name="Qu L."/>
            <person name="Liu H."/>
            <person name="Sun Y."/>
            <person name="Le M."/>
            <person name="Wang Q."/>
            <person name="Wei S."/>
            <person name="Zheng Y."/>
            <person name="Lin W."/>
            <person name="Duan Y."/>
            <person name="Cao H."/>
            <person name="Xiong S."/>
            <person name="Wang X."/>
            <person name="Wei L."/>
            <person name="Li C."/>
            <person name="Ma Q."/>
            <person name="Ju M."/>
            <person name="Zhao R."/>
            <person name="Li G."/>
            <person name="Mu C."/>
            <person name="Tian Q."/>
            <person name="Mei H."/>
            <person name="Zhang T."/>
            <person name="Gao T."/>
            <person name="Zhang H."/>
        </authorList>
    </citation>
    <scope>NUCLEOTIDE SEQUENCE</scope>
    <source>
        <strain evidence="1">G02</strain>
    </source>
</reference>
<dbReference type="AlphaFoldDB" id="A0AAW2W956"/>
<accession>A0AAW2W956</accession>
<reference evidence="1" key="1">
    <citation type="submission" date="2020-06" db="EMBL/GenBank/DDBJ databases">
        <authorList>
            <person name="Li T."/>
            <person name="Hu X."/>
            <person name="Zhang T."/>
            <person name="Song X."/>
            <person name="Zhang H."/>
            <person name="Dai N."/>
            <person name="Sheng W."/>
            <person name="Hou X."/>
            <person name="Wei L."/>
        </authorList>
    </citation>
    <scope>NUCLEOTIDE SEQUENCE</scope>
    <source>
        <strain evidence="1">G02</strain>
        <tissue evidence="1">Leaf</tissue>
    </source>
</reference>
<name>A0AAW2W956_SESRA</name>
<evidence type="ECO:0000313" key="1">
    <source>
        <dbReference type="EMBL" id="KAL0437266.1"/>
    </source>
</evidence>
<gene>
    <name evidence="1" type="ORF">Sradi_0434500</name>
</gene>
<proteinExistence type="predicted"/>
<sequence>MTTAGSLQHVNSVSKSMMMYGTDGAGGIAPRIKTTGYGILYDDLENFGDVGSLEDNVESFCLMMEGWKYIWLFETDSLTEIRRWSHVISVHVSICCLMELPLQ</sequence>